<keyword evidence="2" id="KW-0812">Transmembrane</keyword>
<dbReference type="InterPro" id="IPR013740">
    <property type="entry name" value="Redoxin"/>
</dbReference>
<organism evidence="4 5">
    <name type="scientific">Candidatus Lloydbacteria bacterium RIFCSPHIGHO2_02_FULL_54_17</name>
    <dbReference type="NCBI Taxonomy" id="1798664"/>
    <lineage>
        <taxon>Bacteria</taxon>
        <taxon>Candidatus Lloydiibacteriota</taxon>
    </lineage>
</organism>
<evidence type="ECO:0000313" key="4">
    <source>
        <dbReference type="EMBL" id="OGZ11962.1"/>
    </source>
</evidence>
<evidence type="ECO:0000313" key="5">
    <source>
        <dbReference type="Proteomes" id="UP000178636"/>
    </source>
</evidence>
<evidence type="ECO:0000256" key="1">
    <source>
        <dbReference type="SAM" id="MobiDB-lite"/>
    </source>
</evidence>
<sequence length="415" mass="45489">MYIEKRNVIIAAALVLLVGGFFLFSPKKSIAPEDVATTTDSGKDTQIIDPSTSDVVAPPVTAPKTTTATSKPSAPKPAAPSVPQTGKMYKEFVQPTGFSNTGALGLLNTDAFTLGQFVGKRVILLNFWTTSASNALRAFPYLNAWQIKYKDKGLLIVSIHTPRFTYEHSKSTVDAALYTHNVIHPVVHDNNYGTWNAYGNSVWPHQYLIDINGRVVYDHVGEGGYQAEELKIQELLAARAQKLGLPQESYTPYATPKDAVLVDLSRLKSPETYLGSARNGTLGNGTPYRDGSQDLVYPATFLGNAPYLSKSWSFAKEYARNLVADAGLHYEYDAKIVQAVLNAQQLTRVKVLRDGVPLTTENAGKDIRFEKGDSYFYVSGVRIYEIVNDKAGYGAHALELLIENSGLEVYTITFG</sequence>
<reference evidence="4 5" key="1">
    <citation type="journal article" date="2016" name="Nat. Commun.">
        <title>Thousands of microbial genomes shed light on interconnected biogeochemical processes in an aquifer system.</title>
        <authorList>
            <person name="Anantharaman K."/>
            <person name="Brown C.T."/>
            <person name="Hug L.A."/>
            <person name="Sharon I."/>
            <person name="Castelle C.J."/>
            <person name="Probst A.J."/>
            <person name="Thomas B.C."/>
            <person name="Singh A."/>
            <person name="Wilkins M.J."/>
            <person name="Karaoz U."/>
            <person name="Brodie E.L."/>
            <person name="Williams K.H."/>
            <person name="Hubbard S.S."/>
            <person name="Banfield J.F."/>
        </authorList>
    </citation>
    <scope>NUCLEOTIDE SEQUENCE [LARGE SCALE GENOMIC DNA]</scope>
</reference>
<dbReference type="SUPFAM" id="SSF52833">
    <property type="entry name" value="Thioredoxin-like"/>
    <property type="match status" value="1"/>
</dbReference>
<dbReference type="Gene3D" id="3.40.30.10">
    <property type="entry name" value="Glutaredoxin"/>
    <property type="match status" value="1"/>
</dbReference>
<dbReference type="EMBL" id="MHLO01000027">
    <property type="protein sequence ID" value="OGZ11962.1"/>
    <property type="molecule type" value="Genomic_DNA"/>
</dbReference>
<feature type="domain" description="Thioredoxin" evidence="3">
    <location>
        <begin position="70"/>
        <end position="241"/>
    </location>
</feature>
<keyword evidence="2" id="KW-1133">Transmembrane helix</keyword>
<dbReference type="Pfam" id="PF08534">
    <property type="entry name" value="Redoxin"/>
    <property type="match status" value="1"/>
</dbReference>
<dbReference type="PROSITE" id="PS51352">
    <property type="entry name" value="THIOREDOXIN_2"/>
    <property type="match status" value="1"/>
</dbReference>
<dbReference type="AlphaFoldDB" id="A0A1G2DET7"/>
<dbReference type="GO" id="GO:0016491">
    <property type="term" value="F:oxidoreductase activity"/>
    <property type="evidence" value="ECO:0007669"/>
    <property type="project" value="InterPro"/>
</dbReference>
<dbReference type="InterPro" id="IPR041017">
    <property type="entry name" value="Thioredoxin_10"/>
</dbReference>
<keyword evidence="2" id="KW-0472">Membrane</keyword>
<dbReference type="InterPro" id="IPR050553">
    <property type="entry name" value="Thioredoxin_ResA/DsbE_sf"/>
</dbReference>
<dbReference type="PANTHER" id="PTHR42852">
    <property type="entry name" value="THIOL:DISULFIDE INTERCHANGE PROTEIN DSBE"/>
    <property type="match status" value="1"/>
</dbReference>
<dbReference type="Proteomes" id="UP000178636">
    <property type="component" value="Unassembled WGS sequence"/>
</dbReference>
<name>A0A1G2DET7_9BACT</name>
<accession>A0A1G2DET7</accession>
<evidence type="ECO:0000256" key="2">
    <source>
        <dbReference type="SAM" id="Phobius"/>
    </source>
</evidence>
<evidence type="ECO:0000259" key="3">
    <source>
        <dbReference type="PROSITE" id="PS51352"/>
    </source>
</evidence>
<dbReference type="PANTHER" id="PTHR42852:SF13">
    <property type="entry name" value="PROTEIN DIPZ"/>
    <property type="match status" value="1"/>
</dbReference>
<feature type="transmembrane region" description="Helical" evidence="2">
    <location>
        <begin position="7"/>
        <end position="24"/>
    </location>
</feature>
<dbReference type="Gene3D" id="2.60.120.260">
    <property type="entry name" value="Galactose-binding domain-like"/>
    <property type="match status" value="1"/>
</dbReference>
<protein>
    <recommendedName>
        <fullName evidence="3">Thioredoxin domain-containing protein</fullName>
    </recommendedName>
</protein>
<gene>
    <name evidence="4" type="ORF">A3C93_06000</name>
</gene>
<dbReference type="Pfam" id="PF17991">
    <property type="entry name" value="Thioredoxin_10"/>
    <property type="match status" value="1"/>
</dbReference>
<dbReference type="InterPro" id="IPR036249">
    <property type="entry name" value="Thioredoxin-like_sf"/>
</dbReference>
<proteinExistence type="predicted"/>
<dbReference type="STRING" id="1798664.A3C93_06000"/>
<comment type="caution">
    <text evidence="4">The sequence shown here is derived from an EMBL/GenBank/DDBJ whole genome shotgun (WGS) entry which is preliminary data.</text>
</comment>
<dbReference type="InterPro" id="IPR013766">
    <property type="entry name" value="Thioredoxin_domain"/>
</dbReference>
<feature type="region of interest" description="Disordered" evidence="1">
    <location>
        <begin position="34"/>
        <end position="82"/>
    </location>
</feature>
<feature type="compositionally biased region" description="Low complexity" evidence="1">
    <location>
        <begin position="56"/>
        <end position="73"/>
    </location>
</feature>